<reference evidence="1" key="2">
    <citation type="journal article" date="2015" name="Fish Shellfish Immunol.">
        <title>Early steps in the European eel (Anguilla anguilla)-Vibrio vulnificus interaction in the gills: Role of the RtxA13 toxin.</title>
        <authorList>
            <person name="Callol A."/>
            <person name="Pajuelo D."/>
            <person name="Ebbesson L."/>
            <person name="Teles M."/>
            <person name="MacKenzie S."/>
            <person name="Amaro C."/>
        </authorList>
    </citation>
    <scope>NUCLEOTIDE SEQUENCE</scope>
</reference>
<evidence type="ECO:0000313" key="1">
    <source>
        <dbReference type="EMBL" id="JAH50498.1"/>
    </source>
</evidence>
<dbReference type="EMBL" id="GBXM01058079">
    <property type="protein sequence ID" value="JAH50498.1"/>
    <property type="molecule type" value="Transcribed_RNA"/>
</dbReference>
<sequence>MWGSLPIHSPFPTPITILIGKQQLNQCPCQCTEVSGLFGSLGKPPPASPTSPLSSAT</sequence>
<dbReference type="AlphaFoldDB" id="A0A0E9TCQ2"/>
<reference evidence="1" key="1">
    <citation type="submission" date="2014-11" db="EMBL/GenBank/DDBJ databases">
        <authorList>
            <person name="Amaro Gonzalez C."/>
        </authorList>
    </citation>
    <scope>NUCLEOTIDE SEQUENCE</scope>
</reference>
<accession>A0A0E9TCQ2</accession>
<protein>
    <submittedName>
        <fullName evidence="1">Uncharacterized protein</fullName>
    </submittedName>
</protein>
<name>A0A0E9TCQ2_ANGAN</name>
<proteinExistence type="predicted"/>
<organism evidence="1">
    <name type="scientific">Anguilla anguilla</name>
    <name type="common">European freshwater eel</name>
    <name type="synonym">Muraena anguilla</name>
    <dbReference type="NCBI Taxonomy" id="7936"/>
    <lineage>
        <taxon>Eukaryota</taxon>
        <taxon>Metazoa</taxon>
        <taxon>Chordata</taxon>
        <taxon>Craniata</taxon>
        <taxon>Vertebrata</taxon>
        <taxon>Euteleostomi</taxon>
        <taxon>Actinopterygii</taxon>
        <taxon>Neopterygii</taxon>
        <taxon>Teleostei</taxon>
        <taxon>Anguilliformes</taxon>
        <taxon>Anguillidae</taxon>
        <taxon>Anguilla</taxon>
    </lineage>
</organism>